<evidence type="ECO:0008006" key="4">
    <source>
        <dbReference type="Google" id="ProtNLM"/>
    </source>
</evidence>
<feature type="region of interest" description="Disordered" evidence="1">
    <location>
        <begin position="1"/>
        <end position="30"/>
    </location>
</feature>
<evidence type="ECO:0000256" key="1">
    <source>
        <dbReference type="SAM" id="MobiDB-lite"/>
    </source>
</evidence>
<keyword evidence="3" id="KW-1185">Reference proteome</keyword>
<dbReference type="SUPFAM" id="SSF52540">
    <property type="entry name" value="P-loop containing nucleoside triphosphate hydrolases"/>
    <property type="match status" value="1"/>
</dbReference>
<name>A0A0C9W5M6_9AGAM</name>
<organism evidence="2 3">
    <name type="scientific">Hydnomerulius pinastri MD-312</name>
    <dbReference type="NCBI Taxonomy" id="994086"/>
    <lineage>
        <taxon>Eukaryota</taxon>
        <taxon>Fungi</taxon>
        <taxon>Dikarya</taxon>
        <taxon>Basidiomycota</taxon>
        <taxon>Agaricomycotina</taxon>
        <taxon>Agaricomycetes</taxon>
        <taxon>Agaricomycetidae</taxon>
        <taxon>Boletales</taxon>
        <taxon>Boletales incertae sedis</taxon>
        <taxon>Leucogyrophana</taxon>
    </lineage>
</organism>
<reference evidence="2 3" key="1">
    <citation type="submission" date="2014-04" db="EMBL/GenBank/DDBJ databases">
        <title>Evolutionary Origins and Diversification of the Mycorrhizal Mutualists.</title>
        <authorList>
            <consortium name="DOE Joint Genome Institute"/>
            <consortium name="Mycorrhizal Genomics Consortium"/>
            <person name="Kohler A."/>
            <person name="Kuo A."/>
            <person name="Nagy L.G."/>
            <person name="Floudas D."/>
            <person name="Copeland A."/>
            <person name="Barry K.W."/>
            <person name="Cichocki N."/>
            <person name="Veneault-Fourrey C."/>
            <person name="LaButti K."/>
            <person name="Lindquist E.A."/>
            <person name="Lipzen A."/>
            <person name="Lundell T."/>
            <person name="Morin E."/>
            <person name="Murat C."/>
            <person name="Riley R."/>
            <person name="Ohm R."/>
            <person name="Sun H."/>
            <person name="Tunlid A."/>
            <person name="Henrissat B."/>
            <person name="Grigoriev I.V."/>
            <person name="Hibbett D.S."/>
            <person name="Martin F."/>
        </authorList>
    </citation>
    <scope>NUCLEOTIDE SEQUENCE [LARGE SCALE GENOMIC DNA]</scope>
    <source>
        <strain evidence="2 3">MD-312</strain>
    </source>
</reference>
<gene>
    <name evidence="2" type="ORF">HYDPIDRAFT_34673</name>
</gene>
<accession>A0A0C9W5M6</accession>
<protein>
    <recommendedName>
        <fullName evidence="4">Dynamin-type G domain-containing protein</fullName>
    </recommendedName>
</protein>
<evidence type="ECO:0000313" key="2">
    <source>
        <dbReference type="EMBL" id="KIJ57926.1"/>
    </source>
</evidence>
<dbReference type="HOGENOM" id="CLU_2292073_0_0_1"/>
<dbReference type="AlphaFoldDB" id="A0A0C9W5M6"/>
<dbReference type="EMBL" id="KN840049">
    <property type="protein sequence ID" value="KIJ57926.1"/>
    <property type="molecule type" value="Genomic_DNA"/>
</dbReference>
<sequence>MPFGRGRRQQANVTPDSTTTPSPDENWEDLDLSSSEYARRRKELMQLINDLRSMGSEALKIDLPSIVVIGGQSAGKSSLVEAVSGRQRDVHKVSYGVHHVQ</sequence>
<dbReference type="InterPro" id="IPR027417">
    <property type="entry name" value="P-loop_NTPase"/>
</dbReference>
<dbReference type="OrthoDB" id="2651936at2759"/>
<feature type="compositionally biased region" description="Low complexity" evidence="1">
    <location>
        <begin position="14"/>
        <end position="24"/>
    </location>
</feature>
<dbReference type="Proteomes" id="UP000053820">
    <property type="component" value="Unassembled WGS sequence"/>
</dbReference>
<evidence type="ECO:0000313" key="3">
    <source>
        <dbReference type="Proteomes" id="UP000053820"/>
    </source>
</evidence>
<proteinExistence type="predicted"/>
<dbReference type="Gene3D" id="3.40.50.300">
    <property type="entry name" value="P-loop containing nucleotide triphosphate hydrolases"/>
    <property type="match status" value="1"/>
</dbReference>